<feature type="region of interest" description="Disordered" evidence="8">
    <location>
        <begin position="511"/>
        <end position="542"/>
    </location>
</feature>
<feature type="compositionally biased region" description="Basic residues" evidence="8">
    <location>
        <begin position="176"/>
        <end position="185"/>
    </location>
</feature>
<evidence type="ECO:0000256" key="1">
    <source>
        <dbReference type="ARBA" id="ARBA00004123"/>
    </source>
</evidence>
<evidence type="ECO:0000256" key="3">
    <source>
        <dbReference type="ARBA" id="ARBA00022737"/>
    </source>
</evidence>
<feature type="compositionally biased region" description="Basic and acidic residues" evidence="8">
    <location>
        <begin position="121"/>
        <end position="136"/>
    </location>
</feature>
<feature type="domain" description="C2H2-type" evidence="9">
    <location>
        <begin position="87"/>
        <end position="122"/>
    </location>
</feature>
<evidence type="ECO:0000256" key="7">
    <source>
        <dbReference type="PROSITE-ProRule" id="PRU00042"/>
    </source>
</evidence>
<feature type="region of interest" description="Disordered" evidence="8">
    <location>
        <begin position="175"/>
        <end position="209"/>
    </location>
</feature>
<organism evidence="10 11">
    <name type="scientific">Maudiozyma barnettii</name>
    <dbReference type="NCBI Taxonomy" id="61262"/>
    <lineage>
        <taxon>Eukaryota</taxon>
        <taxon>Fungi</taxon>
        <taxon>Dikarya</taxon>
        <taxon>Ascomycota</taxon>
        <taxon>Saccharomycotina</taxon>
        <taxon>Saccharomycetes</taxon>
        <taxon>Saccharomycetales</taxon>
        <taxon>Saccharomycetaceae</taxon>
        <taxon>Maudiozyma</taxon>
    </lineage>
</organism>
<dbReference type="GO" id="GO:0008270">
    <property type="term" value="F:zinc ion binding"/>
    <property type="evidence" value="ECO:0007669"/>
    <property type="project" value="UniProtKB-KW"/>
</dbReference>
<dbReference type="InterPro" id="IPR036236">
    <property type="entry name" value="Znf_C2H2_sf"/>
</dbReference>
<evidence type="ECO:0000256" key="6">
    <source>
        <dbReference type="ARBA" id="ARBA00023242"/>
    </source>
</evidence>
<dbReference type="Proteomes" id="UP000644660">
    <property type="component" value="Unassembled WGS sequence"/>
</dbReference>
<dbReference type="GO" id="GO:0000978">
    <property type="term" value="F:RNA polymerase II cis-regulatory region sequence-specific DNA binding"/>
    <property type="evidence" value="ECO:0007669"/>
    <property type="project" value="InterPro"/>
</dbReference>
<keyword evidence="5" id="KW-0862">Zinc</keyword>
<comment type="caution">
    <text evidence="10">The sequence shown here is derived from an EMBL/GenBank/DDBJ whole genome shotgun (WGS) entry which is preliminary data.</text>
</comment>
<sequence>MVSATPEQEVMATTSASTSAEAVSGDAVIMYTTGINTGSNNSNGSNDGSEHLQHERYECPHPDCNKSFSRQEHLGRHKLNHWPKEIFTCQYTFPETGVACGKTFVRKDLLVRHEKRHTKEKNRLHSKEKNKDKSKSATDTAGNNVSSNTPKKVMKRKNKKNVVSVTVPDATAVPAPKKRRTKKATMKIDRSASVPAVTQDSANTGNSMRGLLSQKFNSRSSVTMTNINNGSNDMSNNNNNNNNNNNPSNIGGTTFYSNNNNGSSSNFFDWLWAPDTKPKMNMNLINGNINSNSNGNNVQGVNVNSTNNNNSNIPNVNVGIAPQQLPMQQQHMQQHQPMQQPIPQQVSHEAQQYQMQQIQMQQQIQQQQQQQSQQHYPSQQVQQTPQQMSQQIGSQGTTPFGHPMTNPIGTPQDLFSVDYLNPDPLQHFMREINSSIFPFTSTNDEPTTTDTNNNDNENIVTDRSVEESISTNVSPTNVTIPDRKLSTTEIPHGRIHNVPNNFKIAQSLTDLQRHSSEPGLHSKISEEDVRRQSSSIDASKDNTKVIPQAKLRYFDTRGEDVIDNLGKQKSNIDDMRRQASSSSSNSADTQPSRPLDIDAKIDDVMDSYKEQLKSSLNAIPSLFSSDPKTKYALSEAKCMALFQHIPDIKSIPQRVLQITLKSFWDNFQPKYGLLHKPSFQVNNEPDILILSLIMTGASYLGPQYRETISDPICGPLRWMIFSHPDFQPPSHTYIIQALLLLENYEKTCTNRYLHERSYLHHGTTMQLLRRTPSLGGHPLRDKKRHNHADKGTQLDDFLSEEKIKNVVTRWVEYESLKRVAFFAFYMDVTHAVIFGYMNLFISFKQIHLDLPCPDELWSSYDLSFEKLSEFGFFGDGTSKYKNITFLSALKCLIRDVLKKLDNKEVVDTSMRGANGSSNGNENENEISLLFDNGNQSIFGKKILLAGILSMMFQCQEEAFDPLIGVGAFIKGIGEEIAKTMTWREVMAFAINYWFCEIQQSCNETINCLTPDNTIDEDDEFANEPILQVCDWNRNELDCKLPVYHMSQVILRIFHHDYYIFAGVPWRMNVKVGETEFDLVYQKILNFAQDKYNGGVTLIYAYQFLFQMFIRVDKDDPTNITVDHSYDLNTDIYMTRPNTLALVTLLIWSLNFVLYGPEVSIWDNGLNQRQSISSSYSSDSDPKVALRNEYNQNLKQKYVPVESFDDYLIRMYKHLHIRNDQDVISFHNEIFQKANLIPTIPRKQNMCGFLMHIIAIFSTSYWDLGKEFNRLLENCLERSLGKASHTCYNMYDV</sequence>
<evidence type="ECO:0000313" key="11">
    <source>
        <dbReference type="Proteomes" id="UP000644660"/>
    </source>
</evidence>
<dbReference type="InterPro" id="IPR007219">
    <property type="entry name" value="XnlR_reg_dom"/>
</dbReference>
<evidence type="ECO:0000256" key="8">
    <source>
        <dbReference type="SAM" id="MobiDB-lite"/>
    </source>
</evidence>
<dbReference type="GeneID" id="64857349"/>
<feature type="compositionally biased region" description="Low complexity" evidence="8">
    <location>
        <begin position="369"/>
        <end position="395"/>
    </location>
</feature>
<feature type="region of interest" description="Disordered" evidence="8">
    <location>
        <begin position="369"/>
        <end position="410"/>
    </location>
</feature>
<feature type="region of interest" description="Disordered" evidence="8">
    <location>
        <begin position="564"/>
        <end position="595"/>
    </location>
</feature>
<feature type="region of interest" description="Disordered" evidence="8">
    <location>
        <begin position="328"/>
        <end position="353"/>
    </location>
</feature>
<evidence type="ECO:0000256" key="4">
    <source>
        <dbReference type="ARBA" id="ARBA00022771"/>
    </source>
</evidence>
<dbReference type="PANTHER" id="PTHR40626:SF11">
    <property type="entry name" value="ZINC FINGER PROTEIN YPR022C"/>
    <property type="match status" value="1"/>
</dbReference>
<keyword evidence="11" id="KW-1185">Reference proteome</keyword>
<feature type="region of interest" description="Disordered" evidence="8">
    <location>
        <begin position="115"/>
        <end position="160"/>
    </location>
</feature>
<comment type="subcellular location">
    <subcellularLocation>
        <location evidence="1">Nucleus</location>
    </subcellularLocation>
</comment>
<dbReference type="InterPro" id="IPR013087">
    <property type="entry name" value="Znf_C2H2_type"/>
</dbReference>
<reference evidence="10 11" key="1">
    <citation type="submission" date="2020-05" db="EMBL/GenBank/DDBJ databases">
        <authorList>
            <person name="Casaregola S."/>
            <person name="Devillers H."/>
            <person name="Grondin C."/>
        </authorList>
    </citation>
    <scope>NUCLEOTIDE SEQUENCE [LARGE SCALE GENOMIC DNA]</scope>
    <source>
        <strain evidence="10 11">CLIB 1767</strain>
    </source>
</reference>
<dbReference type="InterPro" id="IPR051059">
    <property type="entry name" value="VerF-like"/>
</dbReference>
<dbReference type="GO" id="GO:0006351">
    <property type="term" value="P:DNA-templated transcription"/>
    <property type="evidence" value="ECO:0007669"/>
    <property type="project" value="InterPro"/>
</dbReference>
<keyword evidence="6" id="KW-0539">Nucleus</keyword>
<feature type="region of interest" description="Disordered" evidence="8">
    <location>
        <begin position="225"/>
        <end position="257"/>
    </location>
</feature>
<feature type="compositionally biased region" description="Polar residues" evidence="8">
    <location>
        <begin position="196"/>
        <end position="207"/>
    </location>
</feature>
<evidence type="ECO:0000259" key="9">
    <source>
        <dbReference type="PROSITE" id="PS50157"/>
    </source>
</evidence>
<accession>A0A8H2ZHW3</accession>
<dbReference type="SUPFAM" id="SSF57667">
    <property type="entry name" value="beta-beta-alpha zinc fingers"/>
    <property type="match status" value="1"/>
</dbReference>
<dbReference type="PROSITE" id="PS00028">
    <property type="entry name" value="ZINC_FINGER_C2H2_1"/>
    <property type="match status" value="1"/>
</dbReference>
<dbReference type="PANTHER" id="PTHR40626">
    <property type="entry name" value="MIP31509P"/>
    <property type="match status" value="1"/>
</dbReference>
<evidence type="ECO:0000256" key="2">
    <source>
        <dbReference type="ARBA" id="ARBA00022723"/>
    </source>
</evidence>
<dbReference type="Pfam" id="PF04082">
    <property type="entry name" value="Fungal_trans"/>
    <property type="match status" value="1"/>
</dbReference>
<protein>
    <recommendedName>
        <fullName evidence="9">C2H2-type domain-containing protein</fullName>
    </recommendedName>
</protein>
<keyword evidence="2" id="KW-0479">Metal-binding</keyword>
<keyword evidence="4 7" id="KW-0863">Zinc-finger</keyword>
<dbReference type="RefSeq" id="XP_041406202.1">
    <property type="nucleotide sequence ID" value="XM_041550268.1"/>
</dbReference>
<keyword evidence="3" id="KW-0677">Repeat</keyword>
<dbReference type="GO" id="GO:0005634">
    <property type="term" value="C:nucleus"/>
    <property type="evidence" value="ECO:0007669"/>
    <property type="project" value="UniProtKB-SubCell"/>
</dbReference>
<dbReference type="GO" id="GO:0000785">
    <property type="term" value="C:chromatin"/>
    <property type="evidence" value="ECO:0007669"/>
    <property type="project" value="TreeGrafter"/>
</dbReference>
<dbReference type="PROSITE" id="PS50157">
    <property type="entry name" value="ZINC_FINGER_C2H2_2"/>
    <property type="match status" value="2"/>
</dbReference>
<feature type="domain" description="C2H2-type" evidence="9">
    <location>
        <begin position="57"/>
        <end position="86"/>
    </location>
</feature>
<feature type="compositionally biased region" description="Low complexity" evidence="8">
    <location>
        <begin position="226"/>
        <end position="249"/>
    </location>
</feature>
<evidence type="ECO:0000256" key="5">
    <source>
        <dbReference type="ARBA" id="ARBA00022833"/>
    </source>
</evidence>
<feature type="compositionally biased region" description="Polar residues" evidence="8">
    <location>
        <begin position="137"/>
        <end position="150"/>
    </location>
</feature>
<dbReference type="Gene3D" id="3.30.160.60">
    <property type="entry name" value="Classic Zinc Finger"/>
    <property type="match status" value="2"/>
</dbReference>
<dbReference type="SMART" id="SM00355">
    <property type="entry name" value="ZnF_C2H2"/>
    <property type="match status" value="2"/>
</dbReference>
<dbReference type="Pfam" id="PF00096">
    <property type="entry name" value="zf-C2H2"/>
    <property type="match status" value="1"/>
</dbReference>
<evidence type="ECO:0000313" key="10">
    <source>
        <dbReference type="EMBL" id="CAB4254358.1"/>
    </source>
</evidence>
<proteinExistence type="predicted"/>
<dbReference type="GO" id="GO:0000981">
    <property type="term" value="F:DNA-binding transcription factor activity, RNA polymerase II-specific"/>
    <property type="evidence" value="ECO:0007669"/>
    <property type="project" value="InterPro"/>
</dbReference>
<dbReference type="EMBL" id="CAEFZW010000004">
    <property type="protein sequence ID" value="CAB4254358.1"/>
    <property type="molecule type" value="Genomic_DNA"/>
</dbReference>
<gene>
    <name evidence="10" type="ORF">KABA2_04S04444</name>
</gene>
<name>A0A8H2ZHW3_9SACH</name>
<dbReference type="CDD" id="cd12148">
    <property type="entry name" value="fungal_TF_MHR"/>
    <property type="match status" value="1"/>
</dbReference>